<name>A0A9N9S6M1_9DIPT</name>
<dbReference type="EMBL" id="OU895880">
    <property type="protein sequence ID" value="CAG9810330.1"/>
    <property type="molecule type" value="Genomic_DNA"/>
</dbReference>
<feature type="chain" id="PRO_5040480007" description="NTR domain-containing protein" evidence="1">
    <location>
        <begin position="22"/>
        <end position="142"/>
    </location>
</feature>
<dbReference type="PANTHER" id="PTHR20898:SF0">
    <property type="entry name" value="DAEDALUS ON 3-RELATED"/>
    <property type="match status" value="1"/>
</dbReference>
<gene>
    <name evidence="2" type="ORF">CHIRRI_LOCUS13147</name>
</gene>
<protein>
    <recommendedName>
        <fullName evidence="4">NTR domain-containing protein</fullName>
    </recommendedName>
</protein>
<proteinExistence type="predicted"/>
<dbReference type="Proteomes" id="UP001153620">
    <property type="component" value="Chromosome 4"/>
</dbReference>
<organism evidence="2 3">
    <name type="scientific">Chironomus riparius</name>
    <dbReference type="NCBI Taxonomy" id="315576"/>
    <lineage>
        <taxon>Eukaryota</taxon>
        <taxon>Metazoa</taxon>
        <taxon>Ecdysozoa</taxon>
        <taxon>Arthropoda</taxon>
        <taxon>Hexapoda</taxon>
        <taxon>Insecta</taxon>
        <taxon>Pterygota</taxon>
        <taxon>Neoptera</taxon>
        <taxon>Endopterygota</taxon>
        <taxon>Diptera</taxon>
        <taxon>Nematocera</taxon>
        <taxon>Chironomoidea</taxon>
        <taxon>Chironomidae</taxon>
        <taxon>Chironominae</taxon>
        <taxon>Chironomus</taxon>
    </lineage>
</organism>
<feature type="signal peptide" evidence="1">
    <location>
        <begin position="1"/>
        <end position="21"/>
    </location>
</feature>
<keyword evidence="3" id="KW-1185">Reference proteome</keyword>
<keyword evidence="1" id="KW-0732">Signal</keyword>
<dbReference type="AlphaFoldDB" id="A0A9N9S6M1"/>
<reference evidence="2" key="1">
    <citation type="submission" date="2022-01" db="EMBL/GenBank/DDBJ databases">
        <authorList>
            <person name="King R."/>
        </authorList>
    </citation>
    <scope>NUCLEOTIDE SEQUENCE</scope>
</reference>
<reference evidence="2" key="2">
    <citation type="submission" date="2022-10" db="EMBL/GenBank/DDBJ databases">
        <authorList>
            <consortium name="ENA_rothamsted_submissions"/>
            <consortium name="culmorum"/>
            <person name="King R."/>
        </authorList>
    </citation>
    <scope>NUCLEOTIDE SEQUENCE</scope>
</reference>
<evidence type="ECO:0000313" key="2">
    <source>
        <dbReference type="EMBL" id="CAG9810330.1"/>
    </source>
</evidence>
<accession>A0A9N9S6M1</accession>
<evidence type="ECO:0000256" key="1">
    <source>
        <dbReference type="SAM" id="SignalP"/>
    </source>
</evidence>
<evidence type="ECO:0008006" key="4">
    <source>
        <dbReference type="Google" id="ProtNLM"/>
    </source>
</evidence>
<dbReference type="PANTHER" id="PTHR20898">
    <property type="entry name" value="DAEDALUS ON 3-RELATED-RELATED"/>
    <property type="match status" value="1"/>
</dbReference>
<sequence>MDLVKCLIFSIYIILTALTLAKQKPPIMARFRTVKCTSSNKTFNANITCSIKAYDRYAAKLTVLVNFDVKTYQILFDSSVMYKQPVGTSYRVLINKTADICGHLGGKSDVLLEWYLKLLWKELPPSLLHPCPYIVSYLTFAV</sequence>
<evidence type="ECO:0000313" key="3">
    <source>
        <dbReference type="Proteomes" id="UP001153620"/>
    </source>
</evidence>